<dbReference type="Gene3D" id="3.60.21.10">
    <property type="match status" value="1"/>
</dbReference>
<evidence type="ECO:0000256" key="1">
    <source>
        <dbReference type="SAM" id="MobiDB-lite"/>
    </source>
</evidence>
<feature type="transmembrane region" description="Helical" evidence="2">
    <location>
        <begin position="66"/>
        <end position="83"/>
    </location>
</feature>
<dbReference type="EMBL" id="MU004327">
    <property type="protein sequence ID" value="KAF2657266.1"/>
    <property type="molecule type" value="Genomic_DNA"/>
</dbReference>
<keyword evidence="2" id="KW-0812">Transmembrane</keyword>
<dbReference type="GO" id="GO:0016791">
    <property type="term" value="F:phosphatase activity"/>
    <property type="evidence" value="ECO:0007669"/>
    <property type="project" value="TreeGrafter"/>
</dbReference>
<dbReference type="AlphaFoldDB" id="A0A6A6TBR9"/>
<dbReference type="InterPro" id="IPR004843">
    <property type="entry name" value="Calcineurin-like_PHP"/>
</dbReference>
<dbReference type="GO" id="GO:0006798">
    <property type="term" value="P:polyphosphate catabolic process"/>
    <property type="evidence" value="ECO:0007669"/>
    <property type="project" value="TreeGrafter"/>
</dbReference>
<feature type="domain" description="Calcineurin-like phosphoesterase" evidence="3">
    <location>
        <begin position="133"/>
        <end position="344"/>
    </location>
</feature>
<name>A0A6A6TBR9_9PLEO</name>
<protein>
    <submittedName>
        <fullName evidence="4">Metallo-dependent phosphatase</fullName>
    </submittedName>
</protein>
<sequence length="388" mass="44294">MPYRGLDTRLPTRPLVDFIPDDSLHVDDEDAAFYAKDDDYLIHPHWKAMIQRISNRIPRRIKRYSFVYLGLLVLLFIGWKMHFGPKLSLHRQEIAEMEDTSKAAYGINVRPHFKDMVYIKSMDEKHLPKGNKRLIAVGDVHGCKEELEQLLKEVEFNEAHDHLILTGDIVAKGPDSAGVVSLAQKYGASCVRGNHEDKLLLSIAETSERKASLPGPTDNDPKNSDFLDEESHSHGADDYTLRKLAKQFSAEQITWLKELPVILKVERIPLMGEVLVVHAGLVADVPLDQQDPFQVMNMRTIDLKTRMPSEERKFTEWEKYWNHQQKKKAETERQTVIYGHDAKRGKNIKKFTKGLDSNCVRGGHLTALIIDSEGKTTVTQVKCTGYVE</sequence>
<proteinExistence type="predicted"/>
<reference evidence="4" key="1">
    <citation type="journal article" date="2020" name="Stud. Mycol.">
        <title>101 Dothideomycetes genomes: a test case for predicting lifestyles and emergence of pathogens.</title>
        <authorList>
            <person name="Haridas S."/>
            <person name="Albert R."/>
            <person name="Binder M."/>
            <person name="Bloem J."/>
            <person name="Labutti K."/>
            <person name="Salamov A."/>
            <person name="Andreopoulos B."/>
            <person name="Baker S."/>
            <person name="Barry K."/>
            <person name="Bills G."/>
            <person name="Bluhm B."/>
            <person name="Cannon C."/>
            <person name="Castanera R."/>
            <person name="Culley D."/>
            <person name="Daum C."/>
            <person name="Ezra D."/>
            <person name="Gonzalez J."/>
            <person name="Henrissat B."/>
            <person name="Kuo A."/>
            <person name="Liang C."/>
            <person name="Lipzen A."/>
            <person name="Lutzoni F."/>
            <person name="Magnuson J."/>
            <person name="Mondo S."/>
            <person name="Nolan M."/>
            <person name="Ohm R."/>
            <person name="Pangilinan J."/>
            <person name="Park H.-J."/>
            <person name="Ramirez L."/>
            <person name="Alfaro M."/>
            <person name="Sun H."/>
            <person name="Tritt A."/>
            <person name="Yoshinaga Y."/>
            <person name="Zwiers L.-H."/>
            <person name="Turgeon B."/>
            <person name="Goodwin S."/>
            <person name="Spatafora J."/>
            <person name="Crous P."/>
            <person name="Grigoriev I."/>
        </authorList>
    </citation>
    <scope>NUCLEOTIDE SEQUENCE</scope>
    <source>
        <strain evidence="4">CBS 122681</strain>
    </source>
</reference>
<keyword evidence="2" id="KW-0472">Membrane</keyword>
<dbReference type="InterPro" id="IPR050126">
    <property type="entry name" value="Ap4A_hydrolase"/>
</dbReference>
<dbReference type="Proteomes" id="UP000799324">
    <property type="component" value="Unassembled WGS sequence"/>
</dbReference>
<dbReference type="Pfam" id="PF00149">
    <property type="entry name" value="Metallophos"/>
    <property type="match status" value="1"/>
</dbReference>
<keyword evidence="5" id="KW-1185">Reference proteome</keyword>
<dbReference type="GO" id="GO:0005737">
    <property type="term" value="C:cytoplasm"/>
    <property type="evidence" value="ECO:0007669"/>
    <property type="project" value="TreeGrafter"/>
</dbReference>
<evidence type="ECO:0000256" key="2">
    <source>
        <dbReference type="SAM" id="Phobius"/>
    </source>
</evidence>
<gene>
    <name evidence="4" type="ORF">K491DRAFT_595353</name>
</gene>
<dbReference type="GO" id="GO:0000298">
    <property type="term" value="F:endopolyphosphatase activity"/>
    <property type="evidence" value="ECO:0007669"/>
    <property type="project" value="TreeGrafter"/>
</dbReference>
<evidence type="ECO:0000313" key="4">
    <source>
        <dbReference type="EMBL" id="KAF2657266.1"/>
    </source>
</evidence>
<dbReference type="PANTHER" id="PTHR42850:SF4">
    <property type="entry name" value="ZINC-DEPENDENT ENDOPOLYPHOSPHATASE"/>
    <property type="match status" value="1"/>
</dbReference>
<keyword evidence="2" id="KW-1133">Transmembrane helix</keyword>
<feature type="region of interest" description="Disordered" evidence="1">
    <location>
        <begin position="208"/>
        <end position="232"/>
    </location>
</feature>
<evidence type="ECO:0000259" key="3">
    <source>
        <dbReference type="Pfam" id="PF00149"/>
    </source>
</evidence>
<evidence type="ECO:0000313" key="5">
    <source>
        <dbReference type="Proteomes" id="UP000799324"/>
    </source>
</evidence>
<feature type="compositionally biased region" description="Basic and acidic residues" evidence="1">
    <location>
        <begin position="219"/>
        <end position="232"/>
    </location>
</feature>
<dbReference type="InterPro" id="IPR029052">
    <property type="entry name" value="Metallo-depent_PP-like"/>
</dbReference>
<organism evidence="4 5">
    <name type="scientific">Lophiostoma macrostomum CBS 122681</name>
    <dbReference type="NCBI Taxonomy" id="1314788"/>
    <lineage>
        <taxon>Eukaryota</taxon>
        <taxon>Fungi</taxon>
        <taxon>Dikarya</taxon>
        <taxon>Ascomycota</taxon>
        <taxon>Pezizomycotina</taxon>
        <taxon>Dothideomycetes</taxon>
        <taxon>Pleosporomycetidae</taxon>
        <taxon>Pleosporales</taxon>
        <taxon>Lophiostomataceae</taxon>
        <taxon>Lophiostoma</taxon>
    </lineage>
</organism>
<dbReference type="PANTHER" id="PTHR42850">
    <property type="entry name" value="METALLOPHOSPHOESTERASE"/>
    <property type="match status" value="1"/>
</dbReference>
<dbReference type="OrthoDB" id="10267127at2759"/>
<dbReference type="CDD" id="cd00144">
    <property type="entry name" value="MPP_PPP_family"/>
    <property type="match status" value="1"/>
</dbReference>
<dbReference type="SUPFAM" id="SSF56300">
    <property type="entry name" value="Metallo-dependent phosphatases"/>
    <property type="match status" value="1"/>
</dbReference>
<accession>A0A6A6TBR9</accession>